<dbReference type="RefSeq" id="XP_004362838.1">
    <property type="nucleotide sequence ID" value="XM_004362781.1"/>
</dbReference>
<dbReference type="OMA" id="CINTEII"/>
<dbReference type="InterPro" id="IPR036770">
    <property type="entry name" value="Ankyrin_rpt-contain_sf"/>
</dbReference>
<dbReference type="EMBL" id="GL883006">
    <property type="protein sequence ID" value="EGG24987.1"/>
    <property type="molecule type" value="Genomic_DNA"/>
</dbReference>
<evidence type="ECO:0000313" key="1">
    <source>
        <dbReference type="EMBL" id="EGG24987.1"/>
    </source>
</evidence>
<dbReference type="KEGG" id="dfa:DFA_03233"/>
<evidence type="ECO:0000313" key="2">
    <source>
        <dbReference type="Proteomes" id="UP000007797"/>
    </source>
</evidence>
<accession>F4PH03</accession>
<reference evidence="2" key="1">
    <citation type="journal article" date="2011" name="Genome Res.">
        <title>Phylogeny-wide analysis of social amoeba genomes highlights ancient origins for complex intercellular communication.</title>
        <authorList>
            <person name="Heidel A.J."/>
            <person name="Lawal H.M."/>
            <person name="Felder M."/>
            <person name="Schilde C."/>
            <person name="Helps N.R."/>
            <person name="Tunggal B."/>
            <person name="Rivero F."/>
            <person name="John U."/>
            <person name="Schleicher M."/>
            <person name="Eichinger L."/>
            <person name="Platzer M."/>
            <person name="Noegel A.A."/>
            <person name="Schaap P."/>
            <person name="Gloeckner G."/>
        </authorList>
    </citation>
    <scope>NUCLEOTIDE SEQUENCE [LARGE SCALE GENOMIC DNA]</scope>
    <source>
        <strain evidence="2">SH3</strain>
    </source>
</reference>
<organism evidence="1 2">
    <name type="scientific">Cavenderia fasciculata</name>
    <name type="common">Slime mold</name>
    <name type="synonym">Dictyostelium fasciculatum</name>
    <dbReference type="NCBI Taxonomy" id="261658"/>
    <lineage>
        <taxon>Eukaryota</taxon>
        <taxon>Amoebozoa</taxon>
        <taxon>Evosea</taxon>
        <taxon>Eumycetozoa</taxon>
        <taxon>Dictyostelia</taxon>
        <taxon>Acytosteliales</taxon>
        <taxon>Cavenderiaceae</taxon>
        <taxon>Cavenderia</taxon>
    </lineage>
</organism>
<dbReference type="STRING" id="1054147.F4PH03"/>
<dbReference type="PANTHER" id="PTHR46586">
    <property type="entry name" value="ANKYRIN REPEAT-CONTAINING PROTEIN"/>
    <property type="match status" value="1"/>
</dbReference>
<proteinExistence type="predicted"/>
<dbReference type="InterPro" id="IPR002110">
    <property type="entry name" value="Ankyrin_rpt"/>
</dbReference>
<keyword evidence="2" id="KW-1185">Reference proteome</keyword>
<dbReference type="Pfam" id="PF12796">
    <property type="entry name" value="Ank_2"/>
    <property type="match status" value="2"/>
</dbReference>
<dbReference type="Proteomes" id="UP000007797">
    <property type="component" value="Unassembled WGS sequence"/>
</dbReference>
<gene>
    <name evidence="1" type="ORF">DFA_03233</name>
</gene>
<dbReference type="PANTHER" id="PTHR46586:SF3">
    <property type="entry name" value="ANKYRIN REPEAT-CONTAINING PROTEIN"/>
    <property type="match status" value="1"/>
</dbReference>
<dbReference type="OrthoDB" id="76098at2759"/>
<dbReference type="AlphaFoldDB" id="F4PH03"/>
<name>F4PH03_CACFS</name>
<protein>
    <recommendedName>
        <fullName evidence="3">Ankyrin repeat-containing protein</fullName>
    </recommendedName>
</protein>
<sequence>MTTTNVVITTTTITNTTTFHSIFKVQYIRHVIFNQIGSIMKQLHKGNIRYDDDRKQRSLQGRDIIKLPLIGMISKYGLPWHFVCHYLPKDCKDRITIKRRKRVISEYSCHPNATLDSLVHLVEWSQVDFEWEYLDLNGSIITNQEILEYIIKRYPVAAVTTAAAKSSNSTNNFLTEAMNVSCREGYLSTVELIDSMFKDDIKLEKLPMDIASRKGFIDIVKFLHYNRTEGCSSDALDYTANGHLEIVKFLHFNRSEGCTTYAMDWAAENGHIEIVRFLQEHRSEGATNHAMSRAARNGHFDVVKYLHENRTESVTDWTMDWAAMNGHIEIVKFLHFNRTESFSFHPIALRACSNGDLEMATFIIGVGKDQCNPKELLTIASRKRHYDIVRLILSQFGAHGQLGKGFIETIKGDTQCINTEIIHLLEIYLENGTICPADFRIIFLK</sequence>
<dbReference type="SUPFAM" id="SSF48403">
    <property type="entry name" value="Ankyrin repeat"/>
    <property type="match status" value="1"/>
</dbReference>
<dbReference type="GeneID" id="14877565"/>
<dbReference type="Gene3D" id="1.25.40.20">
    <property type="entry name" value="Ankyrin repeat-containing domain"/>
    <property type="match status" value="2"/>
</dbReference>
<dbReference type="InterPro" id="IPR052050">
    <property type="entry name" value="SecEffector_AnkRepeat"/>
</dbReference>
<evidence type="ECO:0008006" key="3">
    <source>
        <dbReference type="Google" id="ProtNLM"/>
    </source>
</evidence>